<dbReference type="EMBL" id="JARKHS020033396">
    <property type="protein sequence ID" value="KAK8759118.1"/>
    <property type="molecule type" value="Genomic_DNA"/>
</dbReference>
<reference evidence="1 2" key="1">
    <citation type="journal article" date="2023" name="Arcadia Sci">
        <title>De novo assembly of a long-read Amblyomma americanum tick genome.</title>
        <authorList>
            <person name="Chou S."/>
            <person name="Poskanzer K.E."/>
            <person name="Rollins M."/>
            <person name="Thuy-Boun P.S."/>
        </authorList>
    </citation>
    <scope>NUCLEOTIDE SEQUENCE [LARGE SCALE GENOMIC DNA]</scope>
    <source>
        <strain evidence="1">F_SG_1</strain>
        <tissue evidence="1">Salivary glands</tissue>
    </source>
</reference>
<dbReference type="Proteomes" id="UP001321473">
    <property type="component" value="Unassembled WGS sequence"/>
</dbReference>
<gene>
    <name evidence="1" type="ORF">V5799_003243</name>
</gene>
<evidence type="ECO:0000313" key="2">
    <source>
        <dbReference type="Proteomes" id="UP001321473"/>
    </source>
</evidence>
<organism evidence="1 2">
    <name type="scientific">Amblyomma americanum</name>
    <name type="common">Lone star tick</name>
    <dbReference type="NCBI Taxonomy" id="6943"/>
    <lineage>
        <taxon>Eukaryota</taxon>
        <taxon>Metazoa</taxon>
        <taxon>Ecdysozoa</taxon>
        <taxon>Arthropoda</taxon>
        <taxon>Chelicerata</taxon>
        <taxon>Arachnida</taxon>
        <taxon>Acari</taxon>
        <taxon>Parasitiformes</taxon>
        <taxon>Ixodida</taxon>
        <taxon>Ixodoidea</taxon>
        <taxon>Ixodidae</taxon>
        <taxon>Amblyomminae</taxon>
        <taxon>Amblyomma</taxon>
    </lineage>
</organism>
<comment type="caution">
    <text evidence="1">The sequence shown here is derived from an EMBL/GenBank/DDBJ whole genome shotgun (WGS) entry which is preliminary data.</text>
</comment>
<keyword evidence="2" id="KW-1185">Reference proteome</keyword>
<dbReference type="AlphaFoldDB" id="A0AAQ4D9H8"/>
<name>A0AAQ4D9H8_AMBAM</name>
<proteinExistence type="predicted"/>
<evidence type="ECO:0000313" key="1">
    <source>
        <dbReference type="EMBL" id="KAK8759118.1"/>
    </source>
</evidence>
<accession>A0AAQ4D9H8</accession>
<protein>
    <submittedName>
        <fullName evidence="1">Uncharacterized protein</fullName>
    </submittedName>
</protein>
<sequence>MTPEEFRDAFHGLGISHAKAIFKEFSVDVDFGKPMYALSKATFLEEMRLMWNPSNQPLSLCHMMMTATLGAAASVQVYNLPNFPTLRAARLCRIHALKFGELLRRTYVAALTSQEKNTQLRNVFEATRRAFVTYAPLRRIMAAGGDTSKFETLVGNISLLLPEDVILLDVPEPSLSTRGFVRNFFRAVSFEFDVSTAMRRRGVPMMRDDLRGDRRDEMRFANETALYVPAPAFILLSANTTGPMLADAPVIASRLAALMWNQVVYENTWSPQTRKAIGLQR</sequence>